<dbReference type="AlphaFoldDB" id="A0A1C2DPN9"/>
<sequence length="142" mass="15967">MLDLTITRRFQAPPSLVFAQWVTAEAIRDWFAPDTYATTDCTVDARPGGAWRLRYRSDKGDEFVENGVFREIAPPERLVLTLTQAHSAFAGPETVITVTFRAVDSGTEMTFHQSGFREQAHRDGNAEGWQECFDKLARLLAA</sequence>
<comment type="caution">
    <text evidence="3">The sequence shown here is derived from an EMBL/GenBank/DDBJ whole genome shotgun (WGS) entry which is preliminary data.</text>
</comment>
<protein>
    <recommendedName>
        <fullName evidence="2">Activator of Hsp90 ATPase homologue 1/2-like C-terminal domain-containing protein</fullName>
    </recommendedName>
</protein>
<dbReference type="InterPro" id="IPR023393">
    <property type="entry name" value="START-like_dom_sf"/>
</dbReference>
<dbReference type="Pfam" id="PF08327">
    <property type="entry name" value="AHSA1"/>
    <property type="match status" value="1"/>
</dbReference>
<reference evidence="3 4" key="1">
    <citation type="submission" date="2016-08" db="EMBL/GenBank/DDBJ databases">
        <title>Whole genome sequence of Mesorhizobium sp. strain UASWS1009 isolated from industrial sewage.</title>
        <authorList>
            <person name="Crovadore J."/>
            <person name="Calmin G."/>
            <person name="Chablais R."/>
            <person name="Cochard B."/>
            <person name="Lefort F."/>
        </authorList>
    </citation>
    <scope>NUCLEOTIDE SEQUENCE [LARGE SCALE GENOMIC DNA]</scope>
    <source>
        <strain evidence="3 4">UASWS1009</strain>
    </source>
</reference>
<gene>
    <name evidence="3" type="ORF">QV13_15470</name>
</gene>
<comment type="similarity">
    <text evidence="1">Belongs to the AHA1 family.</text>
</comment>
<dbReference type="EMBL" id="MDEO01000033">
    <property type="protein sequence ID" value="OCX16585.1"/>
    <property type="molecule type" value="Genomic_DNA"/>
</dbReference>
<feature type="domain" description="Activator of Hsp90 ATPase homologue 1/2-like C-terminal" evidence="2">
    <location>
        <begin position="11"/>
        <end position="140"/>
    </location>
</feature>
<dbReference type="InterPro" id="IPR013538">
    <property type="entry name" value="ASHA1/2-like_C"/>
</dbReference>
<dbReference type="Proteomes" id="UP000094412">
    <property type="component" value="Unassembled WGS sequence"/>
</dbReference>
<evidence type="ECO:0000313" key="3">
    <source>
        <dbReference type="EMBL" id="OCX16585.1"/>
    </source>
</evidence>
<proteinExistence type="inferred from homology"/>
<accession>A0A1C2DPN9</accession>
<dbReference type="Gene3D" id="3.30.530.20">
    <property type="match status" value="1"/>
</dbReference>
<dbReference type="STRING" id="1566387.QV13_15470"/>
<dbReference type="SUPFAM" id="SSF55961">
    <property type="entry name" value="Bet v1-like"/>
    <property type="match status" value="1"/>
</dbReference>
<evidence type="ECO:0000256" key="1">
    <source>
        <dbReference type="ARBA" id="ARBA00006817"/>
    </source>
</evidence>
<evidence type="ECO:0000313" key="4">
    <source>
        <dbReference type="Proteomes" id="UP000094412"/>
    </source>
</evidence>
<name>A0A1C2DPN9_9HYPH</name>
<keyword evidence="4" id="KW-1185">Reference proteome</keyword>
<organism evidence="3 4">
    <name type="scientific">Mesorhizobium hungaricum</name>
    <dbReference type="NCBI Taxonomy" id="1566387"/>
    <lineage>
        <taxon>Bacteria</taxon>
        <taxon>Pseudomonadati</taxon>
        <taxon>Pseudomonadota</taxon>
        <taxon>Alphaproteobacteria</taxon>
        <taxon>Hyphomicrobiales</taxon>
        <taxon>Phyllobacteriaceae</taxon>
        <taxon>Mesorhizobium</taxon>
    </lineage>
</organism>
<dbReference type="CDD" id="cd07814">
    <property type="entry name" value="SRPBCC_CalC_Aha1-like"/>
    <property type="match status" value="1"/>
</dbReference>
<evidence type="ECO:0000259" key="2">
    <source>
        <dbReference type="Pfam" id="PF08327"/>
    </source>
</evidence>